<protein>
    <submittedName>
        <fullName evidence="1">Uncharacterized protein</fullName>
    </submittedName>
</protein>
<evidence type="ECO:0000313" key="1">
    <source>
        <dbReference type="EMBL" id="KAA1070242.1"/>
    </source>
</evidence>
<organism evidence="1 2">
    <name type="scientific">Puccinia graminis f. sp. tritici</name>
    <dbReference type="NCBI Taxonomy" id="56615"/>
    <lineage>
        <taxon>Eukaryota</taxon>
        <taxon>Fungi</taxon>
        <taxon>Dikarya</taxon>
        <taxon>Basidiomycota</taxon>
        <taxon>Pucciniomycotina</taxon>
        <taxon>Pucciniomycetes</taxon>
        <taxon>Pucciniales</taxon>
        <taxon>Pucciniaceae</taxon>
        <taxon>Puccinia</taxon>
    </lineage>
</organism>
<name>A0A5B0M0C0_PUCGR</name>
<accession>A0A5B0M0C0</accession>
<reference evidence="1 2" key="1">
    <citation type="submission" date="2019-05" db="EMBL/GenBank/DDBJ databases">
        <title>Emergence of the Ug99 lineage of the wheat stem rust pathogen through somatic hybridization.</title>
        <authorList>
            <person name="Li F."/>
            <person name="Upadhyaya N.M."/>
            <person name="Sperschneider J."/>
            <person name="Matny O."/>
            <person name="Nguyen-Phuc H."/>
            <person name="Mago R."/>
            <person name="Raley C."/>
            <person name="Miller M.E."/>
            <person name="Silverstein K.A.T."/>
            <person name="Henningsen E."/>
            <person name="Hirsch C.D."/>
            <person name="Visser B."/>
            <person name="Pretorius Z.A."/>
            <person name="Steffenson B.J."/>
            <person name="Schwessinger B."/>
            <person name="Dodds P.N."/>
            <person name="Figueroa M."/>
        </authorList>
    </citation>
    <scope>NUCLEOTIDE SEQUENCE [LARGE SCALE GENOMIC DNA]</scope>
    <source>
        <strain evidence="1">21-0</strain>
    </source>
</reference>
<sequence>MRAVTPVDAADWLKGGSIKWRLPFPLHFKFGALGCPHELSTIEDLSRDSTGFNCRRRQNLEEWNWMLMKMVEQMFQTPPLYRFPVFVNHTSSHAPLFLT</sequence>
<dbReference type="Proteomes" id="UP000324748">
    <property type="component" value="Unassembled WGS sequence"/>
</dbReference>
<gene>
    <name evidence="1" type="ORF">PGT21_004887</name>
</gene>
<comment type="caution">
    <text evidence="1">The sequence shown here is derived from an EMBL/GenBank/DDBJ whole genome shotgun (WGS) entry which is preliminary data.</text>
</comment>
<dbReference type="EMBL" id="VSWC01000171">
    <property type="protein sequence ID" value="KAA1070242.1"/>
    <property type="molecule type" value="Genomic_DNA"/>
</dbReference>
<evidence type="ECO:0000313" key="2">
    <source>
        <dbReference type="Proteomes" id="UP000324748"/>
    </source>
</evidence>
<keyword evidence="2" id="KW-1185">Reference proteome</keyword>
<proteinExistence type="predicted"/>
<dbReference type="AlphaFoldDB" id="A0A5B0M0C0"/>